<sequence length="318" mass="33434">MTKSFSLFLSQLSVVVLLVMLLGCQKRDDAVASPQTITDRVLEDSQFGLFRIAMAYGGVSDALKAGNLTLFAPTDAAFQAAGLSTEASIRAMSKDQVRSLVMYHVLNGRVAAAAIPSGSNSVVTSSSAIAFVNKTTDGTIYINSAKLTQTDISTANGYIHIIDRVLIPATGNLLTAIQANPNLTFLSAAIKRIATSNPTLLSTLDNASATNTATLFAPNDAAFKADKVYYSLAAIESANSQTLANTLFYHVLPGVTFSNQFQSGTVSTMLSGNKVTVIVTGTQISVKGNKNTTAAFVKQADITATNGVIHIIDQVLQP</sequence>
<dbReference type="SUPFAM" id="SSF82153">
    <property type="entry name" value="FAS1 domain"/>
    <property type="match status" value="2"/>
</dbReference>
<feature type="domain" description="FAS1" evidence="1">
    <location>
        <begin position="170"/>
        <end position="316"/>
    </location>
</feature>
<dbReference type="Gene3D" id="2.30.180.10">
    <property type="entry name" value="FAS1 domain"/>
    <property type="match status" value="2"/>
</dbReference>
<keyword evidence="3" id="KW-1185">Reference proteome</keyword>
<dbReference type="SMART" id="SM00554">
    <property type="entry name" value="FAS1"/>
    <property type="match status" value="2"/>
</dbReference>
<dbReference type="InterPro" id="IPR050904">
    <property type="entry name" value="Adhesion/Biosynth-related"/>
</dbReference>
<dbReference type="Pfam" id="PF02469">
    <property type="entry name" value="Fasciclin"/>
    <property type="match status" value="2"/>
</dbReference>
<reference evidence="2 3" key="1">
    <citation type="submission" date="2020-07" db="EMBL/GenBank/DDBJ databases">
        <title>Spirosoma foliorum sp. nov., isolated from the leaves on the Nejang mountain Korea, Republic of.</title>
        <authorList>
            <person name="Ho H."/>
            <person name="Lee Y.-J."/>
            <person name="Nurcahyanto D.-A."/>
            <person name="Kim S.-G."/>
        </authorList>
    </citation>
    <scope>NUCLEOTIDE SEQUENCE [LARGE SCALE GENOMIC DNA]</scope>
    <source>
        <strain evidence="2 3">PL0136</strain>
    </source>
</reference>
<name>A0A7G5GWP3_9BACT</name>
<dbReference type="Proteomes" id="UP000515369">
    <property type="component" value="Chromosome"/>
</dbReference>
<dbReference type="KEGG" id="sfol:H3H32_36395"/>
<dbReference type="PANTHER" id="PTHR10900">
    <property type="entry name" value="PERIOSTIN-RELATED"/>
    <property type="match status" value="1"/>
</dbReference>
<feature type="domain" description="FAS1" evidence="1">
    <location>
        <begin position="34"/>
        <end position="166"/>
    </location>
</feature>
<dbReference type="PROSITE" id="PS51257">
    <property type="entry name" value="PROKAR_LIPOPROTEIN"/>
    <property type="match status" value="1"/>
</dbReference>
<dbReference type="PANTHER" id="PTHR10900:SF77">
    <property type="entry name" value="FI19380P1"/>
    <property type="match status" value="1"/>
</dbReference>
<evidence type="ECO:0000259" key="1">
    <source>
        <dbReference type="PROSITE" id="PS50213"/>
    </source>
</evidence>
<gene>
    <name evidence="2" type="ORF">H3H32_36395</name>
</gene>
<dbReference type="InterPro" id="IPR036378">
    <property type="entry name" value="FAS1_dom_sf"/>
</dbReference>
<dbReference type="InterPro" id="IPR000782">
    <property type="entry name" value="FAS1_domain"/>
</dbReference>
<accession>A0A7G5GWP3</accession>
<organism evidence="2 3">
    <name type="scientific">Spirosoma foliorum</name>
    <dbReference type="NCBI Taxonomy" id="2710596"/>
    <lineage>
        <taxon>Bacteria</taxon>
        <taxon>Pseudomonadati</taxon>
        <taxon>Bacteroidota</taxon>
        <taxon>Cytophagia</taxon>
        <taxon>Cytophagales</taxon>
        <taxon>Cytophagaceae</taxon>
        <taxon>Spirosoma</taxon>
    </lineage>
</organism>
<evidence type="ECO:0000313" key="3">
    <source>
        <dbReference type="Proteomes" id="UP000515369"/>
    </source>
</evidence>
<dbReference type="PROSITE" id="PS50213">
    <property type="entry name" value="FAS1"/>
    <property type="match status" value="2"/>
</dbReference>
<dbReference type="AlphaFoldDB" id="A0A7G5GWP3"/>
<evidence type="ECO:0000313" key="2">
    <source>
        <dbReference type="EMBL" id="QMW03285.1"/>
    </source>
</evidence>
<protein>
    <submittedName>
        <fullName evidence="2">Fasciclin domain-containing protein</fullName>
    </submittedName>
</protein>
<proteinExistence type="predicted"/>
<dbReference type="GO" id="GO:0005615">
    <property type="term" value="C:extracellular space"/>
    <property type="evidence" value="ECO:0007669"/>
    <property type="project" value="TreeGrafter"/>
</dbReference>
<dbReference type="EMBL" id="CP059732">
    <property type="protein sequence ID" value="QMW03285.1"/>
    <property type="molecule type" value="Genomic_DNA"/>
</dbReference>
<dbReference type="RefSeq" id="WP_182460572.1">
    <property type="nucleotide sequence ID" value="NZ_CP059732.1"/>
</dbReference>